<protein>
    <submittedName>
        <fullName evidence="3">Neurobeachin-like protein 1</fullName>
    </submittedName>
</protein>
<feature type="compositionally biased region" description="Polar residues" evidence="1">
    <location>
        <begin position="1"/>
        <end position="16"/>
    </location>
</feature>
<dbReference type="OrthoDB" id="26681at2759"/>
<dbReference type="KEGG" id="dord:106002399"/>
<feature type="region of interest" description="Disordered" evidence="1">
    <location>
        <begin position="1"/>
        <end position="27"/>
    </location>
</feature>
<dbReference type="GeneID" id="106002399"/>
<gene>
    <name evidence="3" type="primary">LOC106002399</name>
</gene>
<reference evidence="3" key="1">
    <citation type="submission" date="2025-08" db="UniProtKB">
        <authorList>
            <consortium name="RefSeq"/>
        </authorList>
    </citation>
    <scope>IDENTIFICATION</scope>
    <source>
        <tissue evidence="3">Kidney</tissue>
    </source>
</reference>
<feature type="compositionally biased region" description="Polar residues" evidence="1">
    <location>
        <begin position="94"/>
        <end position="117"/>
    </location>
</feature>
<proteinExistence type="predicted"/>
<dbReference type="InParanoid" id="A0A1S3GVN0"/>
<name>A0A1S3GVN0_DIPOR</name>
<evidence type="ECO:0000256" key="1">
    <source>
        <dbReference type="SAM" id="MobiDB-lite"/>
    </source>
</evidence>
<organism evidence="2 3">
    <name type="scientific">Dipodomys ordii</name>
    <name type="common">Ord's kangaroo rat</name>
    <dbReference type="NCBI Taxonomy" id="10020"/>
    <lineage>
        <taxon>Eukaryota</taxon>
        <taxon>Metazoa</taxon>
        <taxon>Chordata</taxon>
        <taxon>Craniata</taxon>
        <taxon>Vertebrata</taxon>
        <taxon>Euteleostomi</taxon>
        <taxon>Mammalia</taxon>
        <taxon>Eutheria</taxon>
        <taxon>Euarchontoglires</taxon>
        <taxon>Glires</taxon>
        <taxon>Rodentia</taxon>
        <taxon>Castorimorpha</taxon>
        <taxon>Heteromyidae</taxon>
        <taxon>Dipodomyinae</taxon>
        <taxon>Dipodomys</taxon>
    </lineage>
</organism>
<sequence>MKENKSPSGEDTNGNFEKTDEEKFNSFTSANMSSDYWSTEDKHSLDLNTPLFQEDSSVGELSFKSDNQEEFWHSNPSHLSLDLTGIDSCEPSDSRSQMADSLPSTPSPIESSKSFPVQSDKEGSITNDSGFSDDFSLLENQERCEEELIQLLTSILNYIMCKGLEKSDDDTWIERGQVFSALTKPGISSELLRPSDEIKLM</sequence>
<feature type="region of interest" description="Disordered" evidence="1">
    <location>
        <begin position="84"/>
        <end position="128"/>
    </location>
</feature>
<evidence type="ECO:0000313" key="2">
    <source>
        <dbReference type="Proteomes" id="UP000081671"/>
    </source>
</evidence>
<dbReference type="AlphaFoldDB" id="A0A1S3GVN0"/>
<accession>A0A1S3GVN0</accession>
<evidence type="ECO:0000313" key="3">
    <source>
        <dbReference type="RefSeq" id="XP_012892740.1"/>
    </source>
</evidence>
<dbReference type="RefSeq" id="XP_012892740.1">
    <property type="nucleotide sequence ID" value="XM_013037286.1"/>
</dbReference>
<keyword evidence="2" id="KW-1185">Reference proteome</keyword>
<dbReference type="Proteomes" id="UP000081671">
    <property type="component" value="Unplaced"/>
</dbReference>